<feature type="domain" description="DUF7918" evidence="2">
    <location>
        <begin position="9"/>
        <end position="228"/>
    </location>
</feature>
<dbReference type="InterPro" id="IPR057678">
    <property type="entry name" value="DUF7918"/>
</dbReference>
<evidence type="ECO:0000313" key="4">
    <source>
        <dbReference type="Proteomes" id="UP000800038"/>
    </source>
</evidence>
<feature type="coiled-coil region" evidence="1">
    <location>
        <begin position="147"/>
        <end position="174"/>
    </location>
</feature>
<proteinExistence type="predicted"/>
<dbReference type="AlphaFoldDB" id="A0A6A5S9R0"/>
<dbReference type="Proteomes" id="UP000800038">
    <property type="component" value="Unassembled WGS sequence"/>
</dbReference>
<dbReference type="OrthoDB" id="3364132at2759"/>
<gene>
    <name evidence="3" type="ORF">EJ02DRAFT_458833</name>
</gene>
<dbReference type="Pfam" id="PF25534">
    <property type="entry name" value="DUF7918"/>
    <property type="match status" value="1"/>
</dbReference>
<evidence type="ECO:0000259" key="2">
    <source>
        <dbReference type="Pfam" id="PF25534"/>
    </source>
</evidence>
<organism evidence="3 4">
    <name type="scientific">Clathrospora elynae</name>
    <dbReference type="NCBI Taxonomy" id="706981"/>
    <lineage>
        <taxon>Eukaryota</taxon>
        <taxon>Fungi</taxon>
        <taxon>Dikarya</taxon>
        <taxon>Ascomycota</taxon>
        <taxon>Pezizomycotina</taxon>
        <taxon>Dothideomycetes</taxon>
        <taxon>Pleosporomycetidae</taxon>
        <taxon>Pleosporales</taxon>
        <taxon>Diademaceae</taxon>
        <taxon>Clathrospora</taxon>
    </lineage>
</organism>
<dbReference type="EMBL" id="ML976144">
    <property type="protein sequence ID" value="KAF1937305.1"/>
    <property type="molecule type" value="Genomic_DNA"/>
</dbReference>
<dbReference type="PANTHER" id="PTHR36223:SF1">
    <property type="entry name" value="TRANSCRIPTION ELONGATION FACTOR EAF N-TERMINAL DOMAIN-CONTAINING PROTEIN"/>
    <property type="match status" value="1"/>
</dbReference>
<accession>A0A6A5S9R0</accession>
<name>A0A6A5S9R0_9PLEO</name>
<feature type="non-terminal residue" evidence="3">
    <location>
        <position position="318"/>
    </location>
</feature>
<evidence type="ECO:0000256" key="1">
    <source>
        <dbReference type="SAM" id="Coils"/>
    </source>
</evidence>
<dbReference type="PANTHER" id="PTHR36223">
    <property type="entry name" value="BETA-LACTAMASE-TYPE TRANSPEPTIDASE FOLD DOMAIN CONTAINING PROTEIN"/>
    <property type="match status" value="1"/>
</dbReference>
<keyword evidence="4" id="KW-1185">Reference proteome</keyword>
<evidence type="ECO:0000313" key="3">
    <source>
        <dbReference type="EMBL" id="KAF1937305.1"/>
    </source>
</evidence>
<sequence length="318" mass="36381">MAVIDESPGLEVQIHVNGKPLHEYDDRHSEVPGKTSESYIEAQSDVNFEIHYSFKAPFPAGRPVSMIVTIDGKDVDEPFIRANELYNPQGHVSAGAISNDGEKWGLQKYYFAPIRIRECTFAPIPEDLKKKLQPVGIITCELYFLDNAQRNQQIRFARKELEKLETVNEKAIKGESLSHQAILGDTEPTEEIEYFNADYADGGEPFATFHFYYRSLDALKDLHIIERTPDPVDLLNGDDSVLGQLNREQLEAIVRRFREQEETRMRMKRERSDSVSTVRNDDDCDPDFIETDFVDLRQKRKMARLAQLPGDGVEVISL</sequence>
<reference evidence="3" key="1">
    <citation type="journal article" date="2020" name="Stud. Mycol.">
        <title>101 Dothideomycetes genomes: a test case for predicting lifestyles and emergence of pathogens.</title>
        <authorList>
            <person name="Haridas S."/>
            <person name="Albert R."/>
            <person name="Binder M."/>
            <person name="Bloem J."/>
            <person name="Labutti K."/>
            <person name="Salamov A."/>
            <person name="Andreopoulos B."/>
            <person name="Baker S."/>
            <person name="Barry K."/>
            <person name="Bills G."/>
            <person name="Bluhm B."/>
            <person name="Cannon C."/>
            <person name="Castanera R."/>
            <person name="Culley D."/>
            <person name="Daum C."/>
            <person name="Ezra D."/>
            <person name="Gonzalez J."/>
            <person name="Henrissat B."/>
            <person name="Kuo A."/>
            <person name="Liang C."/>
            <person name="Lipzen A."/>
            <person name="Lutzoni F."/>
            <person name="Magnuson J."/>
            <person name="Mondo S."/>
            <person name="Nolan M."/>
            <person name="Ohm R."/>
            <person name="Pangilinan J."/>
            <person name="Park H.-J."/>
            <person name="Ramirez L."/>
            <person name="Alfaro M."/>
            <person name="Sun H."/>
            <person name="Tritt A."/>
            <person name="Yoshinaga Y."/>
            <person name="Zwiers L.-H."/>
            <person name="Turgeon B."/>
            <person name="Goodwin S."/>
            <person name="Spatafora J."/>
            <person name="Crous P."/>
            <person name="Grigoriev I."/>
        </authorList>
    </citation>
    <scope>NUCLEOTIDE SEQUENCE</scope>
    <source>
        <strain evidence="3">CBS 161.51</strain>
    </source>
</reference>
<protein>
    <recommendedName>
        <fullName evidence="2">DUF7918 domain-containing protein</fullName>
    </recommendedName>
</protein>
<keyword evidence="1" id="KW-0175">Coiled coil</keyword>